<proteinExistence type="predicted"/>
<sequence>MFNTVQEAFNHYRNASMEEIETRAGEIKGTIENDPEADITKLNIEISGLNQAKENIKDKEKQPMPNNENEQRSYNPITGGQIRGQQEFNKDNIFESNEYRSAFFKQMLGQNLSDIEQRTFNTAMETQDAEHRADSFSSSSNSSAVLPEQTLNEVISKARTQGGLIGHVRHFNIPTKISIPIGTPTAKASWHAEGAKVESENPDVVNVQFEGNEIIKVFSISVKAKTMSIAAFESYLVQELTAAIVETIDYALINGTGVNQGEGILNGITWNEANTLPLTGEYVDFTKALAKIKRGYSAKAKFAMSNATLYNTVYSLVDANKRPLFIADAQNESIGHILGKEVVVDDNIEDGVILLGDFNYVGYNLPEGVMLEQSRESSFRSGLVDYRAMAIADTRVLVDEAFIKLSEPTAEA</sequence>
<comment type="subcellular location">
    <subcellularLocation>
        <location evidence="1">Virion</location>
    </subcellularLocation>
</comment>
<dbReference type="InterPro" id="IPR024455">
    <property type="entry name" value="Phage_capsid"/>
</dbReference>
<dbReference type="SUPFAM" id="SSF56563">
    <property type="entry name" value="Major capsid protein gp5"/>
    <property type="match status" value="1"/>
</dbReference>
<dbReference type="EMBL" id="JARGCK010000008">
    <property type="protein sequence ID" value="MDK9866415.1"/>
    <property type="molecule type" value="Genomic_DNA"/>
</dbReference>
<name>A0AAW7ALE5_9STAP</name>
<dbReference type="RefSeq" id="WP_285323985.1">
    <property type="nucleotide sequence ID" value="NZ_JARGCK010000008.1"/>
</dbReference>
<feature type="region of interest" description="Disordered" evidence="2">
    <location>
        <begin position="51"/>
        <end position="83"/>
    </location>
</feature>
<reference evidence="4" key="1">
    <citation type="journal article" date="2023" name="Int. J. Mol. Sci.">
        <title>Antibiotic Resistance/Susceptibility Profiles of Staphylococcus equorum Strains from Cheese, and Genome Analysis for Antibiotic Resistance Genes.</title>
        <authorList>
            <person name="Vazquez L."/>
            <person name="Srednik M.E."/>
            <person name="Rodriguez J."/>
            <person name="Florez A.B."/>
            <person name="Mayo B."/>
        </authorList>
    </citation>
    <scope>NUCLEOTIDE SEQUENCE</scope>
    <source>
        <strain evidence="4">5A3I</strain>
    </source>
</reference>
<dbReference type="Gene3D" id="3.30.2320.10">
    <property type="entry name" value="hypothetical protein PF0899 domain"/>
    <property type="match status" value="1"/>
</dbReference>
<evidence type="ECO:0000256" key="1">
    <source>
        <dbReference type="ARBA" id="ARBA00004328"/>
    </source>
</evidence>
<reference evidence="4" key="2">
    <citation type="submission" date="2023-03" db="EMBL/GenBank/DDBJ databases">
        <authorList>
            <person name="Vazquez L."/>
            <person name="Rodriguez J."/>
            <person name="Mayo B."/>
            <person name="Florez A.B."/>
        </authorList>
    </citation>
    <scope>NUCLEOTIDE SEQUENCE</scope>
    <source>
        <strain evidence="4">5A3I</strain>
    </source>
</reference>
<comment type="caution">
    <text evidence="4">The sequence shown here is derived from an EMBL/GenBank/DDBJ whole genome shotgun (WGS) entry which is preliminary data.</text>
</comment>
<evidence type="ECO:0000259" key="3">
    <source>
        <dbReference type="Pfam" id="PF05065"/>
    </source>
</evidence>
<dbReference type="Pfam" id="PF05065">
    <property type="entry name" value="Phage_capsid"/>
    <property type="match status" value="1"/>
</dbReference>
<accession>A0AAW7ALE5</accession>
<organism evidence="4 5">
    <name type="scientific">Staphylococcus equorum</name>
    <dbReference type="NCBI Taxonomy" id="246432"/>
    <lineage>
        <taxon>Bacteria</taxon>
        <taxon>Bacillati</taxon>
        <taxon>Bacillota</taxon>
        <taxon>Bacilli</taxon>
        <taxon>Bacillales</taxon>
        <taxon>Staphylococcaceae</taxon>
        <taxon>Staphylococcus</taxon>
    </lineage>
</organism>
<evidence type="ECO:0000256" key="2">
    <source>
        <dbReference type="SAM" id="MobiDB-lite"/>
    </source>
</evidence>
<protein>
    <submittedName>
        <fullName evidence="4">Phage major capsid protein</fullName>
    </submittedName>
</protein>
<evidence type="ECO:0000313" key="4">
    <source>
        <dbReference type="EMBL" id="MDK9866415.1"/>
    </source>
</evidence>
<dbReference type="AlphaFoldDB" id="A0AAW7ALE5"/>
<feature type="domain" description="Phage capsid-like C-terminal" evidence="3">
    <location>
        <begin position="145"/>
        <end position="405"/>
    </location>
</feature>
<dbReference type="Proteomes" id="UP001174037">
    <property type="component" value="Unassembled WGS sequence"/>
</dbReference>
<feature type="compositionally biased region" description="Polar residues" evidence="2">
    <location>
        <begin position="64"/>
        <end position="83"/>
    </location>
</feature>
<dbReference type="InterPro" id="IPR054612">
    <property type="entry name" value="Phage_capsid-like_C"/>
</dbReference>
<evidence type="ECO:0000313" key="5">
    <source>
        <dbReference type="Proteomes" id="UP001174037"/>
    </source>
</evidence>
<dbReference type="Gene3D" id="3.30.2400.10">
    <property type="entry name" value="Major capsid protein gp5"/>
    <property type="match status" value="1"/>
</dbReference>
<dbReference type="NCBIfam" id="TIGR01554">
    <property type="entry name" value="major_cap_HK97"/>
    <property type="match status" value="1"/>
</dbReference>
<gene>
    <name evidence="4" type="ORF">P1A27_10725</name>
</gene>